<gene>
    <name evidence="2" type="primary">Acey_s0189.g1226</name>
    <name evidence="2" type="ORF">Y032_0189g1226</name>
</gene>
<keyword evidence="3" id="KW-1185">Reference proteome</keyword>
<sequence length="624" mass="70692">MESERAEDELEAENQLEKSDEYENSPEQCDEKEELDENADDELISIASSDLAMADEACEGSEEEEEGDLIDGLADITDEVVAEAFNPATFIPVAVKNIRPPWTKHHSPECDAKNWEIFVEALEAFDQDTILEGRDDFIVTIETLFPHLAPCFSMLTEDTSITEKDVTSRIMIWLEVCLGKDAQAFEEAKKLHDIAFEILKTIANAPAAIGQALIESGMMELLVEVIEDPGSAELRTSALRALFQLISSPSIWREANNRLCESNLEDPHGTLYSRLVAVSIGDRYFPSKNVLPLITLIVSWSRFVTFLTQLEASAREVFSAVSGAAHFNEVPVGDFTEKWNDFQMRRVLEFVREYIVEFDDEKICATFDVYAVLQSSELLAICVKLLSITRIVDKWPNVLQFMRYLLCDRYYGTLFIAHHPELTSLYAELKKLADNQKLDEVSSDVATFDEGVWEFDEKFPDAKEVHLTLAYRLHALHLVDEMRGCAGTLRHCIDDDQRVMALKSLCELCKEESGRGKREVVWILAQKYVYYIVDVIDHSTSSSGVRSSACFGLAVHLLSIVVAEVDDPKFWMKHAKMFCRLISKGYITPSDHRKVCEYLVPFSNPLFQRIGDNSSDVIVGFFKK</sequence>
<dbReference type="SUPFAM" id="SSF48371">
    <property type="entry name" value="ARM repeat"/>
    <property type="match status" value="1"/>
</dbReference>
<evidence type="ECO:0000256" key="1">
    <source>
        <dbReference type="SAM" id="MobiDB-lite"/>
    </source>
</evidence>
<organism evidence="2 3">
    <name type="scientific">Ancylostoma ceylanicum</name>
    <dbReference type="NCBI Taxonomy" id="53326"/>
    <lineage>
        <taxon>Eukaryota</taxon>
        <taxon>Metazoa</taxon>
        <taxon>Ecdysozoa</taxon>
        <taxon>Nematoda</taxon>
        <taxon>Chromadorea</taxon>
        <taxon>Rhabditida</taxon>
        <taxon>Rhabditina</taxon>
        <taxon>Rhabditomorpha</taxon>
        <taxon>Strongyloidea</taxon>
        <taxon>Ancylostomatidae</taxon>
        <taxon>Ancylostomatinae</taxon>
        <taxon>Ancylostoma</taxon>
    </lineage>
</organism>
<evidence type="ECO:0000313" key="2">
    <source>
        <dbReference type="EMBL" id="EYB92907.1"/>
    </source>
</evidence>
<evidence type="ECO:0000313" key="3">
    <source>
        <dbReference type="Proteomes" id="UP000024635"/>
    </source>
</evidence>
<feature type="compositionally biased region" description="Acidic residues" evidence="1">
    <location>
        <begin position="22"/>
        <end position="39"/>
    </location>
</feature>
<dbReference type="InterPro" id="IPR016024">
    <property type="entry name" value="ARM-type_fold"/>
</dbReference>
<name>A0A016SRA7_9BILA</name>
<protein>
    <submittedName>
        <fullName evidence="2">Uncharacterized protein</fullName>
    </submittedName>
</protein>
<reference evidence="3" key="1">
    <citation type="journal article" date="2015" name="Nat. Genet.">
        <title>The genome and transcriptome of the zoonotic hookworm Ancylostoma ceylanicum identify infection-specific gene families.</title>
        <authorList>
            <person name="Schwarz E.M."/>
            <person name="Hu Y."/>
            <person name="Antoshechkin I."/>
            <person name="Miller M.M."/>
            <person name="Sternberg P.W."/>
            <person name="Aroian R.V."/>
        </authorList>
    </citation>
    <scope>NUCLEOTIDE SEQUENCE</scope>
    <source>
        <strain evidence="3">HY135</strain>
    </source>
</reference>
<proteinExistence type="predicted"/>
<dbReference type="OrthoDB" id="5804295at2759"/>
<dbReference type="Proteomes" id="UP000024635">
    <property type="component" value="Unassembled WGS sequence"/>
</dbReference>
<dbReference type="AlphaFoldDB" id="A0A016SRA7"/>
<dbReference type="EMBL" id="JARK01001525">
    <property type="protein sequence ID" value="EYB92907.1"/>
    <property type="molecule type" value="Genomic_DNA"/>
</dbReference>
<accession>A0A016SRA7</accession>
<feature type="region of interest" description="Disordered" evidence="1">
    <location>
        <begin position="1"/>
        <end position="39"/>
    </location>
</feature>
<feature type="compositionally biased region" description="Acidic residues" evidence="1">
    <location>
        <begin position="1"/>
        <end position="14"/>
    </location>
</feature>
<comment type="caution">
    <text evidence="2">The sequence shown here is derived from an EMBL/GenBank/DDBJ whole genome shotgun (WGS) entry which is preliminary data.</text>
</comment>